<protein>
    <submittedName>
        <fullName evidence="2">Uncharacterized protein</fullName>
    </submittedName>
</protein>
<reference evidence="2 3" key="1">
    <citation type="journal article" date="2015" name="Nature">
        <title>rRNA introns, odd ribosomes, and small enigmatic genomes across a large radiation of phyla.</title>
        <authorList>
            <person name="Brown C.T."/>
            <person name="Hug L.A."/>
            <person name="Thomas B.C."/>
            <person name="Sharon I."/>
            <person name="Castelle C.J."/>
            <person name="Singh A."/>
            <person name="Wilkins M.J."/>
            <person name="Williams K.H."/>
            <person name="Banfield J.F."/>
        </authorList>
    </citation>
    <scope>NUCLEOTIDE SEQUENCE [LARGE SCALE GENOMIC DNA]</scope>
</reference>
<feature type="compositionally biased region" description="Basic and acidic residues" evidence="1">
    <location>
        <begin position="10"/>
        <end position="22"/>
    </location>
</feature>
<evidence type="ECO:0000313" key="2">
    <source>
        <dbReference type="EMBL" id="KKP66548.1"/>
    </source>
</evidence>
<evidence type="ECO:0000313" key="3">
    <source>
        <dbReference type="Proteomes" id="UP000034952"/>
    </source>
</evidence>
<accession>A0A0G0BAU1</accession>
<gene>
    <name evidence="2" type="ORF">UR64_C0005G0010</name>
</gene>
<sequence length="44" mass="4732">MKCRKLATKAPEEQGPEIRDAETTESSAGADKGSAEVNENPEQK</sequence>
<name>A0A0G0BAU1_9BACT</name>
<organism evidence="2 3">
    <name type="scientific">Candidatus Nomurabacteria bacterium GW2011_GWE1_35_16</name>
    <dbReference type="NCBI Taxonomy" id="1618761"/>
    <lineage>
        <taxon>Bacteria</taxon>
        <taxon>Candidatus Nomuraibacteriota</taxon>
    </lineage>
</organism>
<evidence type="ECO:0000256" key="1">
    <source>
        <dbReference type="SAM" id="MobiDB-lite"/>
    </source>
</evidence>
<feature type="region of interest" description="Disordered" evidence="1">
    <location>
        <begin position="1"/>
        <end position="44"/>
    </location>
</feature>
<proteinExistence type="predicted"/>
<dbReference type="Proteomes" id="UP000034952">
    <property type="component" value="Unassembled WGS sequence"/>
</dbReference>
<dbReference type="EMBL" id="LBPY01000005">
    <property type="protein sequence ID" value="KKP66548.1"/>
    <property type="molecule type" value="Genomic_DNA"/>
</dbReference>
<dbReference type="AlphaFoldDB" id="A0A0G0BAU1"/>
<comment type="caution">
    <text evidence="2">The sequence shown here is derived from an EMBL/GenBank/DDBJ whole genome shotgun (WGS) entry which is preliminary data.</text>
</comment>